<evidence type="ECO:0000256" key="1">
    <source>
        <dbReference type="ARBA" id="ARBA00004141"/>
    </source>
</evidence>
<evidence type="ECO:0000259" key="6">
    <source>
        <dbReference type="Pfam" id="PF00892"/>
    </source>
</evidence>
<evidence type="ECO:0000256" key="5">
    <source>
        <dbReference type="SAM" id="Phobius"/>
    </source>
</evidence>
<feature type="transmembrane region" description="Helical" evidence="5">
    <location>
        <begin position="114"/>
        <end position="135"/>
    </location>
</feature>
<dbReference type="Pfam" id="PF00892">
    <property type="entry name" value="EamA"/>
    <property type="match status" value="1"/>
</dbReference>
<name>A0ABP1Q1C3_9HEXA</name>
<feature type="domain" description="EamA" evidence="6">
    <location>
        <begin position="87"/>
        <end position="201"/>
    </location>
</feature>
<protein>
    <recommendedName>
        <fullName evidence="6">EamA domain-containing protein</fullName>
    </recommendedName>
</protein>
<dbReference type="SUPFAM" id="SSF103481">
    <property type="entry name" value="Multidrug resistance efflux transporter EmrE"/>
    <property type="match status" value="1"/>
</dbReference>
<comment type="subcellular location">
    <subcellularLocation>
        <location evidence="1">Membrane</location>
        <topology evidence="1">Multi-pass membrane protein</topology>
    </subcellularLocation>
</comment>
<reference evidence="7 8" key="1">
    <citation type="submission" date="2024-08" db="EMBL/GenBank/DDBJ databases">
        <authorList>
            <person name="Cucini C."/>
            <person name="Frati F."/>
        </authorList>
    </citation>
    <scope>NUCLEOTIDE SEQUENCE [LARGE SCALE GENOMIC DNA]</scope>
</reference>
<dbReference type="InterPro" id="IPR000620">
    <property type="entry name" value="EamA_dom"/>
</dbReference>
<dbReference type="Proteomes" id="UP001642540">
    <property type="component" value="Unassembled WGS sequence"/>
</dbReference>
<evidence type="ECO:0000256" key="2">
    <source>
        <dbReference type="ARBA" id="ARBA00022692"/>
    </source>
</evidence>
<comment type="caution">
    <text evidence="7">The sequence shown here is derived from an EMBL/GenBank/DDBJ whole genome shotgun (WGS) entry which is preliminary data.</text>
</comment>
<gene>
    <name evidence="7" type="ORF">ODALV1_LOCUS6055</name>
</gene>
<evidence type="ECO:0000256" key="4">
    <source>
        <dbReference type="ARBA" id="ARBA00023136"/>
    </source>
</evidence>
<keyword evidence="2 5" id="KW-0812">Transmembrane</keyword>
<evidence type="ECO:0000256" key="3">
    <source>
        <dbReference type="ARBA" id="ARBA00022989"/>
    </source>
</evidence>
<feature type="transmembrane region" description="Helical" evidence="5">
    <location>
        <begin position="147"/>
        <end position="168"/>
    </location>
</feature>
<evidence type="ECO:0000313" key="7">
    <source>
        <dbReference type="EMBL" id="CAL8085262.1"/>
    </source>
</evidence>
<accession>A0ABP1Q1C3</accession>
<dbReference type="InterPro" id="IPR037185">
    <property type="entry name" value="EmrE-like"/>
</dbReference>
<evidence type="ECO:0000313" key="8">
    <source>
        <dbReference type="Proteomes" id="UP001642540"/>
    </source>
</evidence>
<dbReference type="EMBL" id="CAXLJM020000019">
    <property type="protein sequence ID" value="CAL8085262.1"/>
    <property type="molecule type" value="Genomic_DNA"/>
</dbReference>
<feature type="transmembrane region" description="Helical" evidence="5">
    <location>
        <begin position="37"/>
        <end position="63"/>
    </location>
</feature>
<keyword evidence="4 5" id="KW-0472">Membrane</keyword>
<proteinExistence type="predicted"/>
<feature type="transmembrane region" description="Helical" evidence="5">
    <location>
        <begin position="84"/>
        <end position="108"/>
    </location>
</feature>
<keyword evidence="3 5" id="KW-1133">Transmembrane helix</keyword>
<dbReference type="PANTHER" id="PTHR22911:SF6">
    <property type="entry name" value="SOLUTE CARRIER FAMILY 35 MEMBER G1"/>
    <property type="match status" value="1"/>
</dbReference>
<dbReference type="PANTHER" id="PTHR22911">
    <property type="entry name" value="ACYL-MALONYL CONDENSING ENZYME-RELATED"/>
    <property type="match status" value="1"/>
</dbReference>
<sequence length="240" mass="26250">MWMRSLLGVLIQYGFIASFQYITVADARTILASSVVTVNVFGCICFGEKFGCVPILVAIVALCEIGVMTRPPILTGAEAFDSNILLGVSIAFVCMLLVTGIILCLRFLQNVNHGVLSLFSSSCAFISILPFAIAYDKWQAPQKLWDIFGTLGVGISWFLGNTFLALALQVEEAGIVSLIRTSEVIFTFCWQMLLLQIYPDLIRRSSGCNGSDGSHCAQICGFIKTQKRLEEKISVPITVD</sequence>
<organism evidence="7 8">
    <name type="scientific">Orchesella dallaii</name>
    <dbReference type="NCBI Taxonomy" id="48710"/>
    <lineage>
        <taxon>Eukaryota</taxon>
        <taxon>Metazoa</taxon>
        <taxon>Ecdysozoa</taxon>
        <taxon>Arthropoda</taxon>
        <taxon>Hexapoda</taxon>
        <taxon>Collembola</taxon>
        <taxon>Entomobryomorpha</taxon>
        <taxon>Entomobryoidea</taxon>
        <taxon>Orchesellidae</taxon>
        <taxon>Orchesellinae</taxon>
        <taxon>Orchesella</taxon>
    </lineage>
</organism>
<keyword evidence="8" id="KW-1185">Reference proteome</keyword>